<dbReference type="STRING" id="7897.ENSLACP00000013863"/>
<evidence type="ECO:0000313" key="13">
    <source>
        <dbReference type="Proteomes" id="UP000008672"/>
    </source>
</evidence>
<keyword evidence="5 9" id="KW-0238">DNA-binding</keyword>
<dbReference type="InterPro" id="IPR017970">
    <property type="entry name" value="Homeobox_CS"/>
</dbReference>
<evidence type="ECO:0000256" key="2">
    <source>
        <dbReference type="ARBA" id="ARBA00004123"/>
    </source>
</evidence>
<dbReference type="Gene3D" id="1.10.10.60">
    <property type="entry name" value="Homeodomain-like"/>
    <property type="match status" value="1"/>
</dbReference>
<dbReference type="GO" id="GO:0000981">
    <property type="term" value="F:DNA-binding transcription factor activity, RNA polymerase II-specific"/>
    <property type="evidence" value="ECO:0007669"/>
    <property type="project" value="InterPro"/>
</dbReference>
<dbReference type="eggNOG" id="KOG0490">
    <property type="taxonomic scope" value="Eukaryota"/>
</dbReference>
<dbReference type="SUPFAM" id="SSF46689">
    <property type="entry name" value="Homeodomain-like"/>
    <property type="match status" value="1"/>
</dbReference>
<dbReference type="EMBL" id="AFYH01141109">
    <property type="status" value="NOT_ANNOTATED_CDS"/>
    <property type="molecule type" value="Genomic_DNA"/>
</dbReference>
<dbReference type="Ensembl" id="ENSLACT00000013960.1">
    <property type="protein sequence ID" value="ENSLACP00000013863.1"/>
    <property type="gene ID" value="ENSLACG00000012205.1"/>
</dbReference>
<name>H3AW42_LATCH</name>
<comment type="subcellular location">
    <subcellularLocation>
        <location evidence="2 9 10">Nucleus</location>
    </subcellularLocation>
</comment>
<dbReference type="Pfam" id="PF00046">
    <property type="entry name" value="Homeodomain"/>
    <property type="match status" value="1"/>
</dbReference>
<keyword evidence="6 9" id="KW-0371">Homeobox</keyword>
<evidence type="ECO:0000259" key="11">
    <source>
        <dbReference type="PROSITE" id="PS50071"/>
    </source>
</evidence>
<dbReference type="CDD" id="cd00086">
    <property type="entry name" value="homeodomain"/>
    <property type="match status" value="1"/>
</dbReference>
<accession>H3AW42</accession>
<reference evidence="12" key="2">
    <citation type="submission" date="2025-08" db="UniProtKB">
        <authorList>
            <consortium name="Ensembl"/>
        </authorList>
    </citation>
    <scope>IDENTIFICATION</scope>
</reference>
<dbReference type="PANTHER" id="PTHR24329">
    <property type="entry name" value="HOMEOBOX PROTEIN ARISTALESS"/>
    <property type="match status" value="1"/>
</dbReference>
<dbReference type="InterPro" id="IPR050649">
    <property type="entry name" value="Paired_Homeobox_TFs"/>
</dbReference>
<proteinExistence type="inferred from homology"/>
<keyword evidence="13" id="KW-1185">Reference proteome</keyword>
<evidence type="ECO:0000313" key="12">
    <source>
        <dbReference type="Ensembl" id="ENSLACP00000013863.1"/>
    </source>
</evidence>
<dbReference type="HOGENOM" id="CLU_044912_2_0_1"/>
<dbReference type="PANTHER" id="PTHR24329:SF547">
    <property type="entry name" value="HOMEOBOX PROTEIN PROPHET OF PIT-1-LIKE"/>
    <property type="match status" value="1"/>
</dbReference>
<evidence type="ECO:0000256" key="9">
    <source>
        <dbReference type="PROSITE-ProRule" id="PRU00108"/>
    </source>
</evidence>
<evidence type="ECO:0000256" key="4">
    <source>
        <dbReference type="ARBA" id="ARBA00019432"/>
    </source>
</evidence>
<feature type="DNA-binding region" description="Homeobox" evidence="9">
    <location>
        <begin position="6"/>
        <end position="65"/>
    </location>
</feature>
<evidence type="ECO:0000256" key="5">
    <source>
        <dbReference type="ARBA" id="ARBA00023125"/>
    </source>
</evidence>
<dbReference type="GeneTree" id="ENSGT00940000165391"/>
<dbReference type="Proteomes" id="UP000008672">
    <property type="component" value="Unassembled WGS sequence"/>
</dbReference>
<comment type="similarity">
    <text evidence="3">Belongs to the paired homeobox family.</text>
</comment>
<evidence type="ECO:0000256" key="10">
    <source>
        <dbReference type="RuleBase" id="RU000682"/>
    </source>
</evidence>
<dbReference type="FunCoup" id="H3AW42">
    <property type="interactions" value="168"/>
</dbReference>
<evidence type="ECO:0000256" key="8">
    <source>
        <dbReference type="ARBA" id="ARBA00030888"/>
    </source>
</evidence>
<dbReference type="GO" id="GO:0000977">
    <property type="term" value="F:RNA polymerase II transcription regulatory region sequence-specific DNA binding"/>
    <property type="evidence" value="ECO:0007669"/>
    <property type="project" value="TreeGrafter"/>
</dbReference>
<dbReference type="SMART" id="SM00389">
    <property type="entry name" value="HOX"/>
    <property type="match status" value="1"/>
</dbReference>
<reference evidence="12" key="3">
    <citation type="submission" date="2025-09" db="UniProtKB">
        <authorList>
            <consortium name="Ensembl"/>
        </authorList>
    </citation>
    <scope>IDENTIFICATION</scope>
</reference>
<dbReference type="InterPro" id="IPR001356">
    <property type="entry name" value="HD"/>
</dbReference>
<dbReference type="InterPro" id="IPR009057">
    <property type="entry name" value="Homeodomain-like_sf"/>
</dbReference>
<dbReference type="AlphaFoldDB" id="H3AW42"/>
<dbReference type="PROSITE" id="PS00027">
    <property type="entry name" value="HOMEOBOX_1"/>
    <property type="match status" value="1"/>
</dbReference>
<keyword evidence="7 9" id="KW-0539">Nucleus</keyword>
<evidence type="ECO:0000256" key="6">
    <source>
        <dbReference type="ARBA" id="ARBA00023155"/>
    </source>
</evidence>
<sequence length="182" mass="20254">YPTSARRRHRTTFSQEQLEHLEAAFNKNHYPDIYCREELAKVTKLNEARIQVWFQNRRAKHRKHERAVQKAVVPSVISACSGLMSGVCSVSTPARQYQYAHAINPIPRFSSMTSSSFASSSAVSQFTCSGAHAHLTAAPPPPRQHDDWYSPLRSLNSPAAGLPSSMLSLAPMPGLDPSTHWN</sequence>
<dbReference type="GO" id="GO:0005634">
    <property type="term" value="C:nucleus"/>
    <property type="evidence" value="ECO:0007669"/>
    <property type="project" value="UniProtKB-SubCell"/>
</dbReference>
<feature type="domain" description="Homeobox" evidence="11">
    <location>
        <begin position="4"/>
        <end position="64"/>
    </location>
</feature>
<evidence type="ECO:0000256" key="1">
    <source>
        <dbReference type="ARBA" id="ARBA00002030"/>
    </source>
</evidence>
<evidence type="ECO:0000256" key="7">
    <source>
        <dbReference type="ARBA" id="ARBA00023242"/>
    </source>
</evidence>
<evidence type="ECO:0000256" key="3">
    <source>
        <dbReference type="ARBA" id="ARBA00005733"/>
    </source>
</evidence>
<protein>
    <recommendedName>
        <fullName evidence="4">Homeobox protein prophet of Pit-1</fullName>
    </recommendedName>
    <alternativeName>
        <fullName evidence="8">Pituitary-specific homeodomain factor</fullName>
    </alternativeName>
</protein>
<dbReference type="OMA" id="IPRLSPM"/>
<comment type="function">
    <text evidence="1">Possibly involved in the ontogenesis of pituitary gonadotropes, as well as somatotropes, lactotropes and caudomedial thyrotropes.</text>
</comment>
<organism evidence="12 13">
    <name type="scientific">Latimeria chalumnae</name>
    <name type="common">Coelacanth</name>
    <dbReference type="NCBI Taxonomy" id="7897"/>
    <lineage>
        <taxon>Eukaryota</taxon>
        <taxon>Metazoa</taxon>
        <taxon>Chordata</taxon>
        <taxon>Craniata</taxon>
        <taxon>Vertebrata</taxon>
        <taxon>Euteleostomi</taxon>
        <taxon>Coelacanthiformes</taxon>
        <taxon>Coelacanthidae</taxon>
        <taxon>Latimeria</taxon>
    </lineage>
</organism>
<reference evidence="13" key="1">
    <citation type="submission" date="2011-08" db="EMBL/GenBank/DDBJ databases">
        <title>The draft genome of Latimeria chalumnae.</title>
        <authorList>
            <person name="Di Palma F."/>
            <person name="Alfoldi J."/>
            <person name="Johnson J."/>
            <person name="Berlin A."/>
            <person name="Gnerre S."/>
            <person name="Jaffe D."/>
            <person name="MacCallum I."/>
            <person name="Young S."/>
            <person name="Walker B.J."/>
            <person name="Lander E."/>
            <person name="Lindblad-Toh K."/>
        </authorList>
    </citation>
    <scope>NUCLEOTIDE SEQUENCE [LARGE SCALE GENOMIC DNA]</scope>
    <source>
        <strain evidence="13">Wild caught</strain>
    </source>
</reference>
<dbReference type="FunFam" id="1.10.10.60:FF:000138">
    <property type="entry name" value="Homeobox protein prophet of Pit-1"/>
    <property type="match status" value="1"/>
</dbReference>
<dbReference type="PROSITE" id="PS50071">
    <property type="entry name" value="HOMEOBOX_2"/>
    <property type="match status" value="1"/>
</dbReference>
<dbReference type="GO" id="GO:0007399">
    <property type="term" value="P:nervous system development"/>
    <property type="evidence" value="ECO:0007669"/>
    <property type="project" value="UniProtKB-ARBA"/>
</dbReference>
<dbReference type="InParanoid" id="H3AW42"/>